<evidence type="ECO:0000313" key="5">
    <source>
        <dbReference type="EMBL" id="QGM45487.1"/>
    </source>
</evidence>
<dbReference type="SMART" id="SM00086">
    <property type="entry name" value="PAC"/>
    <property type="match status" value="3"/>
</dbReference>
<dbReference type="Gene3D" id="3.30.450.20">
    <property type="entry name" value="PAS domain"/>
    <property type="match status" value="3"/>
</dbReference>
<feature type="domain" description="PAS" evidence="1">
    <location>
        <begin position="169"/>
        <end position="239"/>
    </location>
</feature>
<dbReference type="PANTHER" id="PTHR44757">
    <property type="entry name" value="DIGUANYLATE CYCLASE DGCP"/>
    <property type="match status" value="1"/>
</dbReference>
<dbReference type="PROSITE" id="PS50113">
    <property type="entry name" value="PAC"/>
    <property type="match status" value="1"/>
</dbReference>
<feature type="domain" description="PAC" evidence="2">
    <location>
        <begin position="362"/>
        <end position="414"/>
    </location>
</feature>
<dbReference type="SMART" id="SM00052">
    <property type="entry name" value="EAL"/>
    <property type="match status" value="1"/>
</dbReference>
<dbReference type="Proteomes" id="UP000309061">
    <property type="component" value="Chromosome"/>
</dbReference>
<feature type="domain" description="EAL" evidence="3">
    <location>
        <begin position="588"/>
        <end position="842"/>
    </location>
</feature>
<dbReference type="SMART" id="SM00091">
    <property type="entry name" value="PAS"/>
    <property type="match status" value="3"/>
</dbReference>
<dbReference type="NCBIfam" id="TIGR00254">
    <property type="entry name" value="GGDEF"/>
    <property type="match status" value="1"/>
</dbReference>
<reference evidence="5 6" key="1">
    <citation type="submission" date="2019-11" db="EMBL/GenBank/DDBJ databases">
        <title>The genome sequence of Methylocystis heyeri.</title>
        <authorList>
            <person name="Oshkin I.Y."/>
            <person name="Miroshnikov K."/>
            <person name="Dedysh S.N."/>
        </authorList>
    </citation>
    <scope>NUCLEOTIDE SEQUENCE [LARGE SCALE GENOMIC DNA]</scope>
    <source>
        <strain evidence="5 6">H2</strain>
    </source>
</reference>
<dbReference type="FunFam" id="3.30.70.270:FF:000001">
    <property type="entry name" value="Diguanylate cyclase domain protein"/>
    <property type="match status" value="1"/>
</dbReference>
<dbReference type="KEGG" id="mhey:H2LOC_007140"/>
<dbReference type="CDD" id="cd00130">
    <property type="entry name" value="PAS"/>
    <property type="match status" value="2"/>
</dbReference>
<proteinExistence type="predicted"/>
<dbReference type="SUPFAM" id="SSF55073">
    <property type="entry name" value="Nucleotide cyclase"/>
    <property type="match status" value="1"/>
</dbReference>
<evidence type="ECO:0000313" key="6">
    <source>
        <dbReference type="Proteomes" id="UP000309061"/>
    </source>
</evidence>
<dbReference type="Pfam" id="PF13426">
    <property type="entry name" value="PAS_9"/>
    <property type="match status" value="2"/>
</dbReference>
<dbReference type="NCBIfam" id="TIGR00229">
    <property type="entry name" value="sensory_box"/>
    <property type="match status" value="3"/>
</dbReference>
<dbReference type="PANTHER" id="PTHR44757:SF2">
    <property type="entry name" value="BIOFILM ARCHITECTURE MAINTENANCE PROTEIN MBAA"/>
    <property type="match status" value="1"/>
</dbReference>
<accession>A0A6B8KCS6</accession>
<dbReference type="InterPro" id="IPR000160">
    <property type="entry name" value="GGDEF_dom"/>
</dbReference>
<dbReference type="CDD" id="cd01949">
    <property type="entry name" value="GGDEF"/>
    <property type="match status" value="1"/>
</dbReference>
<dbReference type="PROSITE" id="PS50112">
    <property type="entry name" value="PAS"/>
    <property type="match status" value="2"/>
</dbReference>
<dbReference type="PROSITE" id="PS50887">
    <property type="entry name" value="GGDEF"/>
    <property type="match status" value="1"/>
</dbReference>
<dbReference type="InterPro" id="IPR001610">
    <property type="entry name" value="PAC"/>
</dbReference>
<dbReference type="SUPFAM" id="SSF141868">
    <property type="entry name" value="EAL domain-like"/>
    <property type="match status" value="1"/>
</dbReference>
<dbReference type="GO" id="GO:0003824">
    <property type="term" value="F:catalytic activity"/>
    <property type="evidence" value="ECO:0007669"/>
    <property type="project" value="UniProtKB-ARBA"/>
</dbReference>
<name>A0A6B8KCS6_9HYPH</name>
<dbReference type="InterPro" id="IPR035919">
    <property type="entry name" value="EAL_sf"/>
</dbReference>
<dbReference type="SUPFAM" id="SSF55785">
    <property type="entry name" value="PYP-like sensor domain (PAS domain)"/>
    <property type="match status" value="3"/>
</dbReference>
<dbReference type="Gene3D" id="3.20.20.450">
    <property type="entry name" value="EAL domain"/>
    <property type="match status" value="1"/>
</dbReference>
<sequence length="854" mass="95380">MAAHHPQQESRFDQGKANMEALDESVGASKGAGASGAPDGSPPLDLMAMFQALPIALLLKDGSGRIICVNRACGELLGLPPDDPRAADPAGAPAQDLLGVFQGDDEEVFRGGAVVEVGCSFWCSGSAERRHGLMFKRPIYDPLGVPAFILCAIVDVTERRKVEESLRASEEKLRSLYELSPLGIALTDMEGRYVDFNGAFERICGYPREELNSLDYWTLTPREYEAEEQEHLRSLVETGCYGPYEKEYVRKDGMRVPLRLNGVLVTGSDGAPYIWSVVEDVAERKKNHDSLYLGALIFNSSSEGVLIADADENIVDVNPAFSRHLGFSREEAKGCNCSLIGLGLNEDQGTSLSEALKGQERHESETWARHKDGRRLALSATFSLIRGKDGGVFRYIMQFSDVTERRRKDETIWRQANFDPLTELPNRRLFYDRLESEISRAERAGQILAVLFIDLDRFKEANDSLGHHAGDAVLVETAQRLRRCVRSGDVVARLGGDEFTVILCELGDRSVAEHFARRINREISAPYVVDDKNIHLSASIGITVFPEDAQDAESLLKRSDLAMYQAKYEGRNRFTHFTQSLQQEADRRLTLTNDLACALERGELELFYQPIVELGSGRLAKAEALLRWRHPRRGMISPGEFIPIAEESGLILDIGDWVLNEAADVALRWAMNYEQRIQLAVNISPLQFAERTRVLQWVDRLATLHLPPGSLALEFTEGMLIRERPELQQQLSALRSIGVEMSIDDFGTGFSSLSYLKRFCIETLKIDRSFIKDIAEDATDRSLTEAIILMAKKLGIKTVAEGVETAVQLRLLEQFGCDCVQGFLFARPTPLDEFEMRFIKEAGGMLRMDPMADL</sequence>
<dbReference type="InterPro" id="IPR029787">
    <property type="entry name" value="Nucleotide_cyclase"/>
</dbReference>
<evidence type="ECO:0000259" key="4">
    <source>
        <dbReference type="PROSITE" id="PS50887"/>
    </source>
</evidence>
<dbReference type="InterPro" id="IPR000014">
    <property type="entry name" value="PAS"/>
</dbReference>
<feature type="domain" description="PAS" evidence="1">
    <location>
        <begin position="297"/>
        <end position="334"/>
    </location>
</feature>
<evidence type="ECO:0000259" key="3">
    <source>
        <dbReference type="PROSITE" id="PS50883"/>
    </source>
</evidence>
<dbReference type="InterPro" id="IPR000700">
    <property type="entry name" value="PAS-assoc_C"/>
</dbReference>
<protein>
    <submittedName>
        <fullName evidence="5">EAL domain-containing protein</fullName>
    </submittedName>
</protein>
<gene>
    <name evidence="5" type="ORF">H2LOC_007140</name>
</gene>
<dbReference type="SMART" id="SM00267">
    <property type="entry name" value="GGDEF"/>
    <property type="match status" value="1"/>
</dbReference>
<keyword evidence="6" id="KW-1185">Reference proteome</keyword>
<dbReference type="OrthoDB" id="9814202at2"/>
<dbReference type="Gene3D" id="3.30.70.270">
    <property type="match status" value="1"/>
</dbReference>
<dbReference type="EMBL" id="CP046052">
    <property type="protein sequence ID" value="QGM45487.1"/>
    <property type="molecule type" value="Genomic_DNA"/>
</dbReference>
<dbReference type="CDD" id="cd01948">
    <property type="entry name" value="EAL"/>
    <property type="match status" value="1"/>
</dbReference>
<dbReference type="Pfam" id="PF00563">
    <property type="entry name" value="EAL"/>
    <property type="match status" value="1"/>
</dbReference>
<evidence type="ECO:0000259" key="2">
    <source>
        <dbReference type="PROSITE" id="PS50113"/>
    </source>
</evidence>
<dbReference type="Pfam" id="PF00990">
    <property type="entry name" value="GGDEF"/>
    <property type="match status" value="1"/>
</dbReference>
<dbReference type="PROSITE" id="PS50883">
    <property type="entry name" value="EAL"/>
    <property type="match status" value="1"/>
</dbReference>
<dbReference type="InterPro" id="IPR035965">
    <property type="entry name" value="PAS-like_dom_sf"/>
</dbReference>
<organism evidence="5 6">
    <name type="scientific">Methylocystis heyeri</name>
    <dbReference type="NCBI Taxonomy" id="391905"/>
    <lineage>
        <taxon>Bacteria</taxon>
        <taxon>Pseudomonadati</taxon>
        <taxon>Pseudomonadota</taxon>
        <taxon>Alphaproteobacteria</taxon>
        <taxon>Hyphomicrobiales</taxon>
        <taxon>Methylocystaceae</taxon>
        <taxon>Methylocystis</taxon>
    </lineage>
</organism>
<dbReference type="Pfam" id="PF08448">
    <property type="entry name" value="PAS_4"/>
    <property type="match status" value="1"/>
</dbReference>
<dbReference type="InterPro" id="IPR043128">
    <property type="entry name" value="Rev_trsase/Diguanyl_cyclase"/>
</dbReference>
<dbReference type="AlphaFoldDB" id="A0A6B8KCS6"/>
<feature type="domain" description="GGDEF" evidence="4">
    <location>
        <begin position="446"/>
        <end position="579"/>
    </location>
</feature>
<dbReference type="InterPro" id="IPR052155">
    <property type="entry name" value="Biofilm_reg_signaling"/>
</dbReference>
<dbReference type="InterPro" id="IPR001633">
    <property type="entry name" value="EAL_dom"/>
</dbReference>
<evidence type="ECO:0000259" key="1">
    <source>
        <dbReference type="PROSITE" id="PS50112"/>
    </source>
</evidence>
<dbReference type="InterPro" id="IPR013656">
    <property type="entry name" value="PAS_4"/>
</dbReference>